<name>A0ABV2EJP4_9CAUL</name>
<organism evidence="1 2">
    <name type="scientific">Phenylobacterium koreense</name>
    <dbReference type="NCBI Taxonomy" id="266125"/>
    <lineage>
        <taxon>Bacteria</taxon>
        <taxon>Pseudomonadati</taxon>
        <taxon>Pseudomonadota</taxon>
        <taxon>Alphaproteobacteria</taxon>
        <taxon>Caulobacterales</taxon>
        <taxon>Caulobacteraceae</taxon>
        <taxon>Phenylobacterium</taxon>
    </lineage>
</organism>
<dbReference type="RefSeq" id="WP_354297759.1">
    <property type="nucleotide sequence ID" value="NZ_JBEPLU010000002.1"/>
</dbReference>
<dbReference type="Proteomes" id="UP001549110">
    <property type="component" value="Unassembled WGS sequence"/>
</dbReference>
<evidence type="ECO:0000313" key="1">
    <source>
        <dbReference type="EMBL" id="MET3527264.1"/>
    </source>
</evidence>
<comment type="caution">
    <text evidence="1">The sequence shown here is derived from an EMBL/GenBank/DDBJ whole genome shotgun (WGS) entry which is preliminary data.</text>
</comment>
<reference evidence="1 2" key="1">
    <citation type="submission" date="2024-06" db="EMBL/GenBank/DDBJ databases">
        <title>Genomic Encyclopedia of Type Strains, Phase IV (KMG-IV): sequencing the most valuable type-strain genomes for metagenomic binning, comparative biology and taxonomic classification.</title>
        <authorList>
            <person name="Goeker M."/>
        </authorList>
    </citation>
    <scope>NUCLEOTIDE SEQUENCE [LARGE SCALE GENOMIC DNA]</scope>
    <source>
        <strain evidence="1 2">DSM 17809</strain>
    </source>
</reference>
<protein>
    <submittedName>
        <fullName evidence="1">Uncharacterized protein</fullName>
    </submittedName>
</protein>
<sequence>MADFDTSGYVWQPPGAKSIYKVRWEDLSPFEQGYVQALLRGVDLVGQWLDTVDPYRAPGFSDLAPEALAMILRDCEARAPAYAASMRYPPSAGRSFWRVRQHGHVPTFPPLRVFLNDAGKVCLASSGDR</sequence>
<gene>
    <name evidence="1" type="ORF">ABID41_002382</name>
</gene>
<accession>A0ABV2EJP4</accession>
<evidence type="ECO:0000313" key="2">
    <source>
        <dbReference type="Proteomes" id="UP001549110"/>
    </source>
</evidence>
<dbReference type="EMBL" id="JBEPLU010000002">
    <property type="protein sequence ID" value="MET3527264.1"/>
    <property type="molecule type" value="Genomic_DNA"/>
</dbReference>
<proteinExistence type="predicted"/>
<keyword evidence="2" id="KW-1185">Reference proteome</keyword>